<evidence type="ECO:0000313" key="3">
    <source>
        <dbReference type="Proteomes" id="UP001432322"/>
    </source>
</evidence>
<dbReference type="PRINTS" id="PR00081">
    <property type="entry name" value="GDHRDH"/>
</dbReference>
<reference evidence="2" key="1">
    <citation type="submission" date="2023-10" db="EMBL/GenBank/DDBJ databases">
        <title>Genome assembly of Pristionchus species.</title>
        <authorList>
            <person name="Yoshida K."/>
            <person name="Sommer R.J."/>
        </authorList>
    </citation>
    <scope>NUCLEOTIDE SEQUENCE</scope>
    <source>
        <strain evidence="2">RS5133</strain>
    </source>
</reference>
<dbReference type="PRINTS" id="PR00080">
    <property type="entry name" value="SDRFAMILY"/>
</dbReference>
<dbReference type="InterPro" id="IPR020904">
    <property type="entry name" value="Sc_DH/Rdtase_CS"/>
</dbReference>
<dbReference type="Gene3D" id="3.40.50.720">
    <property type="entry name" value="NAD(P)-binding Rossmann-like Domain"/>
    <property type="match status" value="1"/>
</dbReference>
<dbReference type="PANTHER" id="PTHR44115">
    <property type="entry name" value="PROTEIN CBG09704"/>
    <property type="match status" value="1"/>
</dbReference>
<keyword evidence="3" id="KW-1185">Reference proteome</keyword>
<gene>
    <name evidence="2" type="ORF">PFISCL1PPCAC_18195</name>
</gene>
<dbReference type="Proteomes" id="UP001432322">
    <property type="component" value="Unassembled WGS sequence"/>
</dbReference>
<dbReference type="InterPro" id="IPR002347">
    <property type="entry name" value="SDR_fam"/>
</dbReference>
<protein>
    <recommendedName>
        <fullName evidence="4">Dehydrogenase</fullName>
    </recommendedName>
</protein>
<organism evidence="2 3">
    <name type="scientific">Pristionchus fissidentatus</name>
    <dbReference type="NCBI Taxonomy" id="1538716"/>
    <lineage>
        <taxon>Eukaryota</taxon>
        <taxon>Metazoa</taxon>
        <taxon>Ecdysozoa</taxon>
        <taxon>Nematoda</taxon>
        <taxon>Chromadorea</taxon>
        <taxon>Rhabditida</taxon>
        <taxon>Rhabditina</taxon>
        <taxon>Diplogasteromorpha</taxon>
        <taxon>Diplogasteroidea</taxon>
        <taxon>Neodiplogasteridae</taxon>
        <taxon>Pristionchus</taxon>
    </lineage>
</organism>
<dbReference type="SUPFAM" id="SSF51735">
    <property type="entry name" value="NAD(P)-binding Rossmann-fold domains"/>
    <property type="match status" value="1"/>
</dbReference>
<accession>A0AAV5W5T2</accession>
<comment type="caution">
    <text evidence="2">The sequence shown here is derived from an EMBL/GenBank/DDBJ whole genome shotgun (WGS) entry which is preliminary data.</text>
</comment>
<dbReference type="PROSITE" id="PS00061">
    <property type="entry name" value="ADH_SHORT"/>
    <property type="match status" value="1"/>
</dbReference>
<sequence>MNFFSEKVAIVTGSSNGIGRATAALFAKEGAKLTITGRNEETLAETHKLCIDAGAKGEDILQLIGDVRDAAFCEQFVRKTIEKFGQLDVLVNNAGAAVFDFTGKTGIEQPLSNYDTTIDVNVRSIIRICKFAVPHLEKSKGAIVNVSSMGSSPFISPVPYYAMAKAALDQLTVQMAGTLIKRGIRVNSVNPGAVATNFAVTSGATKDMMEQMMDTMADYAKTIPLGRTGLPEDIGKIILFLADRSQSEIIIGQRIVADGGTLLMNSLLSQNI</sequence>
<dbReference type="AlphaFoldDB" id="A0AAV5W5T2"/>
<evidence type="ECO:0000313" key="2">
    <source>
        <dbReference type="EMBL" id="GMT26898.1"/>
    </source>
</evidence>
<dbReference type="FunFam" id="3.40.50.720:FF:000084">
    <property type="entry name" value="Short-chain dehydrogenase reductase"/>
    <property type="match status" value="1"/>
</dbReference>
<dbReference type="Pfam" id="PF13561">
    <property type="entry name" value="adh_short_C2"/>
    <property type="match status" value="1"/>
</dbReference>
<dbReference type="EMBL" id="BTSY01000005">
    <property type="protein sequence ID" value="GMT26898.1"/>
    <property type="molecule type" value="Genomic_DNA"/>
</dbReference>
<name>A0AAV5W5T2_9BILA</name>
<dbReference type="PANTHER" id="PTHR44115:SF4">
    <property type="entry name" value="OXIDOREDUCTASE"/>
    <property type="match status" value="1"/>
</dbReference>
<keyword evidence="1" id="KW-0560">Oxidoreductase</keyword>
<dbReference type="GO" id="GO:0016491">
    <property type="term" value="F:oxidoreductase activity"/>
    <property type="evidence" value="ECO:0007669"/>
    <property type="project" value="UniProtKB-KW"/>
</dbReference>
<evidence type="ECO:0008006" key="4">
    <source>
        <dbReference type="Google" id="ProtNLM"/>
    </source>
</evidence>
<dbReference type="InterPro" id="IPR036291">
    <property type="entry name" value="NAD(P)-bd_dom_sf"/>
</dbReference>
<proteinExistence type="predicted"/>
<evidence type="ECO:0000256" key="1">
    <source>
        <dbReference type="ARBA" id="ARBA00023002"/>
    </source>
</evidence>